<dbReference type="Gene3D" id="3.40.50.360">
    <property type="match status" value="1"/>
</dbReference>
<evidence type="ECO:0000313" key="5">
    <source>
        <dbReference type="Proteomes" id="UP000434036"/>
    </source>
</evidence>
<comment type="caution">
    <text evidence="4">The sequence shown here is derived from an EMBL/GenBank/DDBJ whole genome shotgun (WGS) entry which is preliminary data.</text>
</comment>
<protein>
    <submittedName>
        <fullName evidence="4">Flavodoxin family protein</fullName>
    </submittedName>
</protein>
<sequence length="179" mass="19543">MNKNVLVISSSLRKNSNSECLADACIRGAKEAGNIVEKVVLTDKSIQFCQGCLACLKTKQCIIDDDSRAITEKMKNADVIVFASPVYYFSISGQLKTLLDRANSLYASEYQFRDIYFLSSAAEDGIHTVEGSIKTIEGWVDCFDKAVLKKTVFAGGVDGAGDILDHPALLEAYELGKQI</sequence>
<dbReference type="InterPro" id="IPR005025">
    <property type="entry name" value="FMN_Rdtase-like_dom"/>
</dbReference>
<feature type="domain" description="NADPH-dependent FMN reductase-like" evidence="3">
    <location>
        <begin position="4"/>
        <end position="120"/>
    </location>
</feature>
<dbReference type="Pfam" id="PF03358">
    <property type="entry name" value="FMN_red"/>
    <property type="match status" value="1"/>
</dbReference>
<dbReference type="InterPro" id="IPR051796">
    <property type="entry name" value="ISF_SsuE-like"/>
</dbReference>
<proteinExistence type="predicted"/>
<accession>A0A6N8U926</accession>
<dbReference type="EMBL" id="WUUQ01000001">
    <property type="protein sequence ID" value="MXQ73069.1"/>
    <property type="molecule type" value="Genomic_DNA"/>
</dbReference>
<reference evidence="4 5" key="1">
    <citation type="submission" date="2019-12" db="EMBL/GenBank/DDBJ databases">
        <authorList>
            <person name="Yang R."/>
        </authorList>
    </citation>
    <scope>NUCLEOTIDE SEQUENCE [LARGE SCALE GENOMIC DNA]</scope>
    <source>
        <strain evidence="4 5">DONG20-135</strain>
    </source>
</reference>
<keyword evidence="2" id="KW-0288">FMN</keyword>
<name>A0A6N8U926_9FIRM</name>
<dbReference type="InterPro" id="IPR029039">
    <property type="entry name" value="Flavoprotein-like_sf"/>
</dbReference>
<evidence type="ECO:0000256" key="1">
    <source>
        <dbReference type="ARBA" id="ARBA00022630"/>
    </source>
</evidence>
<keyword evidence="1" id="KW-0285">Flavoprotein</keyword>
<dbReference type="PANTHER" id="PTHR43278">
    <property type="entry name" value="NAD(P)H-DEPENDENT FMN-CONTAINING OXIDOREDUCTASE YWQN-RELATED"/>
    <property type="match status" value="1"/>
</dbReference>
<evidence type="ECO:0000259" key="3">
    <source>
        <dbReference type="Pfam" id="PF03358"/>
    </source>
</evidence>
<organism evidence="4 5">
    <name type="scientific">Copranaerobaculum intestinale</name>
    <dbReference type="NCBI Taxonomy" id="2692629"/>
    <lineage>
        <taxon>Bacteria</taxon>
        <taxon>Bacillati</taxon>
        <taxon>Bacillota</taxon>
        <taxon>Erysipelotrichia</taxon>
        <taxon>Erysipelotrichales</taxon>
        <taxon>Erysipelotrichaceae</taxon>
        <taxon>Copranaerobaculum</taxon>
    </lineage>
</organism>
<evidence type="ECO:0000313" key="4">
    <source>
        <dbReference type="EMBL" id="MXQ73069.1"/>
    </source>
</evidence>
<dbReference type="SUPFAM" id="SSF52218">
    <property type="entry name" value="Flavoproteins"/>
    <property type="match status" value="1"/>
</dbReference>
<dbReference type="Proteomes" id="UP000434036">
    <property type="component" value="Unassembled WGS sequence"/>
</dbReference>
<keyword evidence="5" id="KW-1185">Reference proteome</keyword>
<dbReference type="RefSeq" id="WP_160624494.1">
    <property type="nucleotide sequence ID" value="NZ_WUUQ01000001.1"/>
</dbReference>
<gene>
    <name evidence="4" type="ORF">GSF08_03850</name>
</gene>
<dbReference type="PANTHER" id="PTHR43278:SF4">
    <property type="entry name" value="NAD(P)H-DEPENDENT FMN-CONTAINING OXIDOREDUCTASE YWQN-RELATED"/>
    <property type="match status" value="1"/>
</dbReference>
<dbReference type="AlphaFoldDB" id="A0A6N8U926"/>
<reference evidence="4 5" key="2">
    <citation type="submission" date="2020-01" db="EMBL/GenBank/DDBJ databases">
        <title>Clostridiaceae sp. nov. isolated from the gut of human by culturomics.</title>
        <authorList>
            <person name="Chang Y."/>
        </authorList>
    </citation>
    <scope>NUCLEOTIDE SEQUENCE [LARGE SCALE GENOMIC DNA]</scope>
    <source>
        <strain evidence="4 5">DONG20-135</strain>
    </source>
</reference>
<dbReference type="GO" id="GO:0016491">
    <property type="term" value="F:oxidoreductase activity"/>
    <property type="evidence" value="ECO:0007669"/>
    <property type="project" value="InterPro"/>
</dbReference>
<evidence type="ECO:0000256" key="2">
    <source>
        <dbReference type="ARBA" id="ARBA00022643"/>
    </source>
</evidence>